<evidence type="ECO:0000313" key="1">
    <source>
        <dbReference type="EMBL" id="SVC25012.1"/>
    </source>
</evidence>
<proteinExistence type="predicted"/>
<dbReference type="AlphaFoldDB" id="A0A382KP31"/>
<reference evidence="1" key="1">
    <citation type="submission" date="2018-05" db="EMBL/GenBank/DDBJ databases">
        <authorList>
            <person name="Lanie J.A."/>
            <person name="Ng W.-L."/>
            <person name="Kazmierczak K.M."/>
            <person name="Andrzejewski T.M."/>
            <person name="Davidsen T.M."/>
            <person name="Wayne K.J."/>
            <person name="Tettelin H."/>
            <person name="Glass J.I."/>
            <person name="Rusch D."/>
            <person name="Podicherti R."/>
            <person name="Tsui H.-C.T."/>
            <person name="Winkler M.E."/>
        </authorList>
    </citation>
    <scope>NUCLEOTIDE SEQUENCE</scope>
</reference>
<protein>
    <submittedName>
        <fullName evidence="1">Uncharacterized protein</fullName>
    </submittedName>
</protein>
<feature type="non-terminal residue" evidence="1">
    <location>
        <position position="1"/>
    </location>
</feature>
<name>A0A382KP31_9ZZZZ</name>
<accession>A0A382KP31</accession>
<organism evidence="1">
    <name type="scientific">marine metagenome</name>
    <dbReference type="NCBI Taxonomy" id="408172"/>
    <lineage>
        <taxon>unclassified sequences</taxon>
        <taxon>metagenomes</taxon>
        <taxon>ecological metagenomes</taxon>
    </lineage>
</organism>
<dbReference type="EMBL" id="UINC01081299">
    <property type="protein sequence ID" value="SVC25012.1"/>
    <property type="molecule type" value="Genomic_DNA"/>
</dbReference>
<sequence>MTGVENIKTTVGKDDALTPRSRNFNRRCKLFSRHLALIERLARVNFI</sequence>
<gene>
    <name evidence="1" type="ORF">METZ01_LOCUS277866</name>
</gene>
<feature type="non-terminal residue" evidence="1">
    <location>
        <position position="47"/>
    </location>
</feature>